<sequence length="303" mass="34046">MYIIFAVEIPPHSGQKKKKVVKYGMGGLLIFVLISIIWFPLLFMSLVQSAAGVINQPVDVSIQLSIAGYEPLFTMTAQEQNLVPYSESAFNRLTKVYATHPSAMQFIMNYEAADVMVAKIKSDASLLWSISPASRAAMIQELSNSSHIYITLRWTLLRSAQTVIRSTLPSALPSKCYSQILRMCLVRCHRTIDDLLPKFIRGPKGPESKMATRMKVGHIKAWIPPSPQNRGSVHVGVLQRDLALHHVRGAAVRGPRAQAVHGHLRDHDQDDPGEERQLDLQRRLLYFLYCRNVEPECMGLVCE</sequence>
<name>A0A8C6U9M5_9GOBI</name>
<evidence type="ECO:0000256" key="1">
    <source>
        <dbReference type="SAM" id="MobiDB-lite"/>
    </source>
</evidence>
<feature type="transmembrane region" description="Helical" evidence="2">
    <location>
        <begin position="23"/>
        <end position="47"/>
    </location>
</feature>
<feature type="domain" description="Piezo non-specific cation channel cap" evidence="3">
    <location>
        <begin position="83"/>
        <end position="215"/>
    </location>
</feature>
<keyword evidence="2" id="KW-0472">Membrane</keyword>
<evidence type="ECO:0008006" key="7">
    <source>
        <dbReference type="Google" id="ProtNLM"/>
    </source>
</evidence>
<evidence type="ECO:0000313" key="6">
    <source>
        <dbReference type="Proteomes" id="UP000694523"/>
    </source>
</evidence>
<dbReference type="InterPro" id="IPR031334">
    <property type="entry name" value="Piezo_cap_dom"/>
</dbReference>
<dbReference type="GO" id="GO:0016020">
    <property type="term" value="C:membrane"/>
    <property type="evidence" value="ECO:0007669"/>
    <property type="project" value="InterPro"/>
</dbReference>
<dbReference type="PANTHER" id="PTHR47049">
    <property type="entry name" value="PIEZO-TYPE MECHANOSENSITIVE ION CHANNEL HOMOLOG"/>
    <property type="match status" value="1"/>
</dbReference>
<proteinExistence type="predicted"/>
<evidence type="ECO:0000313" key="5">
    <source>
        <dbReference type="Ensembl" id="ENSNMLP00000033075.1"/>
    </source>
</evidence>
<dbReference type="Ensembl" id="ENSNMLT00000036816.1">
    <property type="protein sequence ID" value="ENSNMLP00000033075.1"/>
    <property type="gene ID" value="ENSNMLG00000020626.1"/>
</dbReference>
<evidence type="ECO:0000259" key="3">
    <source>
        <dbReference type="Pfam" id="PF12166"/>
    </source>
</evidence>
<dbReference type="GO" id="GO:0008381">
    <property type="term" value="F:mechanosensitive monoatomic ion channel activity"/>
    <property type="evidence" value="ECO:0007669"/>
    <property type="project" value="InterPro"/>
</dbReference>
<reference evidence="5" key="1">
    <citation type="submission" date="2025-08" db="UniProtKB">
        <authorList>
            <consortium name="Ensembl"/>
        </authorList>
    </citation>
    <scope>IDENTIFICATION</scope>
</reference>
<evidence type="ECO:0000259" key="4">
    <source>
        <dbReference type="Pfam" id="PF24874"/>
    </source>
</evidence>
<feature type="domain" description="Piezo THU9 and anchor" evidence="4">
    <location>
        <begin position="10"/>
        <end position="45"/>
    </location>
</feature>
<accession>A0A8C6U9M5</accession>
<organism evidence="5 6">
    <name type="scientific">Neogobius melanostomus</name>
    <name type="common">round goby</name>
    <dbReference type="NCBI Taxonomy" id="47308"/>
    <lineage>
        <taxon>Eukaryota</taxon>
        <taxon>Metazoa</taxon>
        <taxon>Chordata</taxon>
        <taxon>Craniata</taxon>
        <taxon>Vertebrata</taxon>
        <taxon>Euteleostomi</taxon>
        <taxon>Actinopterygii</taxon>
        <taxon>Neopterygii</taxon>
        <taxon>Teleostei</taxon>
        <taxon>Neoteleostei</taxon>
        <taxon>Acanthomorphata</taxon>
        <taxon>Gobiaria</taxon>
        <taxon>Gobiiformes</taxon>
        <taxon>Gobioidei</taxon>
        <taxon>Gobiidae</taxon>
        <taxon>Benthophilinae</taxon>
        <taxon>Neogobiini</taxon>
        <taxon>Neogobius</taxon>
    </lineage>
</organism>
<keyword evidence="6" id="KW-1185">Reference proteome</keyword>
<evidence type="ECO:0000256" key="2">
    <source>
        <dbReference type="SAM" id="Phobius"/>
    </source>
</evidence>
<feature type="region of interest" description="Disordered" evidence="1">
    <location>
        <begin position="255"/>
        <end position="275"/>
    </location>
</feature>
<protein>
    <recommendedName>
        <fullName evidence="7">Piezo non-specific cation channel R-Ras-binding domain-containing protein</fullName>
    </recommendedName>
</protein>
<dbReference type="Pfam" id="PF24874">
    <property type="entry name" value="Piezo_THU9_anchor"/>
    <property type="match status" value="1"/>
</dbReference>
<keyword evidence="2" id="KW-0812">Transmembrane</keyword>
<dbReference type="InterPro" id="IPR027272">
    <property type="entry name" value="Piezo"/>
</dbReference>
<dbReference type="InterPro" id="IPR056770">
    <property type="entry name" value="Piezo_THU9_anchor"/>
</dbReference>
<dbReference type="Proteomes" id="UP000694523">
    <property type="component" value="Unplaced"/>
</dbReference>
<dbReference type="Pfam" id="PF12166">
    <property type="entry name" value="Piezo_cap"/>
    <property type="match status" value="1"/>
</dbReference>
<dbReference type="PANTHER" id="PTHR47049:SF7">
    <property type="entry name" value="PIEZO-TYPE MECHANOSENSITIVE ION CHANNEL COMPONENT 2 ISOFORM X1"/>
    <property type="match status" value="1"/>
</dbReference>
<keyword evidence="2" id="KW-1133">Transmembrane helix</keyword>
<dbReference type="AlphaFoldDB" id="A0A8C6U9M5"/>
<feature type="compositionally biased region" description="Basic and acidic residues" evidence="1">
    <location>
        <begin position="263"/>
        <end position="275"/>
    </location>
</feature>
<reference evidence="5" key="2">
    <citation type="submission" date="2025-09" db="UniProtKB">
        <authorList>
            <consortium name="Ensembl"/>
        </authorList>
    </citation>
    <scope>IDENTIFICATION</scope>
</reference>